<evidence type="ECO:0000313" key="2">
    <source>
        <dbReference type="EMBL" id="GIG74151.1"/>
    </source>
</evidence>
<accession>A0A8J3LV47</accession>
<protein>
    <submittedName>
        <fullName evidence="2">Uncharacterized protein</fullName>
    </submittedName>
</protein>
<gene>
    <name evidence="2" type="ORF">Pfl04_25550</name>
</gene>
<dbReference type="EMBL" id="BONU01000015">
    <property type="protein sequence ID" value="GIG74151.1"/>
    <property type="molecule type" value="Genomic_DNA"/>
</dbReference>
<evidence type="ECO:0000313" key="3">
    <source>
        <dbReference type="Proteomes" id="UP000653674"/>
    </source>
</evidence>
<dbReference type="Proteomes" id="UP000653674">
    <property type="component" value="Unassembled WGS sequence"/>
</dbReference>
<evidence type="ECO:0000256" key="1">
    <source>
        <dbReference type="SAM" id="MobiDB-lite"/>
    </source>
</evidence>
<dbReference type="AlphaFoldDB" id="A0A8J3LV47"/>
<sequence length="137" mass="14123">MQAYTTCLSQHGVTLPSRGPRPSGRPTDWPSGRPTARPSDGAGGRFGFGNQPPPGVDATTWQNAQQACASLRPGGGPRNGGNRNGAFTAYRNCLADHGVTMSGGPNGLDTGDPKVAAAMKVCEPLRPSTRPTPRPSA</sequence>
<keyword evidence="3" id="KW-1185">Reference proteome</keyword>
<comment type="caution">
    <text evidence="2">The sequence shown here is derived from an EMBL/GenBank/DDBJ whole genome shotgun (WGS) entry which is preliminary data.</text>
</comment>
<feature type="compositionally biased region" description="Polar residues" evidence="1">
    <location>
        <begin position="1"/>
        <end position="12"/>
    </location>
</feature>
<feature type="compositionally biased region" description="Low complexity" evidence="1">
    <location>
        <begin position="16"/>
        <end position="26"/>
    </location>
</feature>
<organism evidence="2 3">
    <name type="scientific">Planosporangium flavigriseum</name>
    <dbReference type="NCBI Taxonomy" id="373681"/>
    <lineage>
        <taxon>Bacteria</taxon>
        <taxon>Bacillati</taxon>
        <taxon>Actinomycetota</taxon>
        <taxon>Actinomycetes</taxon>
        <taxon>Micromonosporales</taxon>
        <taxon>Micromonosporaceae</taxon>
        <taxon>Planosporangium</taxon>
    </lineage>
</organism>
<reference evidence="2" key="1">
    <citation type="submission" date="2021-01" db="EMBL/GenBank/DDBJ databases">
        <title>Whole genome shotgun sequence of Planosporangium flavigriseum NBRC 105377.</title>
        <authorList>
            <person name="Komaki H."/>
            <person name="Tamura T."/>
        </authorList>
    </citation>
    <scope>NUCLEOTIDE SEQUENCE</scope>
    <source>
        <strain evidence="2">NBRC 105377</strain>
    </source>
</reference>
<proteinExistence type="predicted"/>
<name>A0A8J3LV47_9ACTN</name>
<feature type="region of interest" description="Disordered" evidence="1">
    <location>
        <begin position="1"/>
        <end position="59"/>
    </location>
</feature>